<name>A0AAD2KN21_NEIME</name>
<dbReference type="EMBL" id="FFEF01000009">
    <property type="protein sequence ID" value="CWU01157.1"/>
    <property type="molecule type" value="Genomic_DNA"/>
</dbReference>
<protein>
    <submittedName>
        <fullName evidence="1">Uncharacterized protein</fullName>
    </submittedName>
</protein>
<dbReference type="Proteomes" id="UP000069876">
    <property type="component" value="Unassembled WGS sequence"/>
</dbReference>
<sequence length="39" mass="4594">MRIFTFSLMCIKSGVGYVKSRIVKRCGFRYRLDYSSEPV</sequence>
<dbReference type="AlphaFoldDB" id="A0AAD2KN21"/>
<evidence type="ECO:0000313" key="1">
    <source>
        <dbReference type="EMBL" id="CWU01157.1"/>
    </source>
</evidence>
<organism evidence="1 2">
    <name type="scientific">Neisseria meningitidis</name>
    <dbReference type="NCBI Taxonomy" id="487"/>
    <lineage>
        <taxon>Bacteria</taxon>
        <taxon>Pseudomonadati</taxon>
        <taxon>Pseudomonadota</taxon>
        <taxon>Betaproteobacteria</taxon>
        <taxon>Neisseriales</taxon>
        <taxon>Neisseriaceae</taxon>
        <taxon>Neisseria</taxon>
    </lineage>
</organism>
<accession>A0AAD2KN21</accession>
<proteinExistence type="predicted"/>
<comment type="caution">
    <text evidence="1">The sequence shown here is derived from an EMBL/GenBank/DDBJ whole genome shotgun (WGS) entry which is preliminary data.</text>
</comment>
<reference evidence="1 2" key="1">
    <citation type="submission" date="2016-02" db="EMBL/GenBank/DDBJ databases">
        <authorList>
            <consortium name="Pathogen Informatics"/>
        </authorList>
    </citation>
    <scope>NUCLEOTIDE SEQUENCE [LARGE SCALE GENOMIC DNA]</scope>
    <source>
        <strain evidence="1 2">2842STDY5881531</strain>
    </source>
</reference>
<evidence type="ECO:0000313" key="2">
    <source>
        <dbReference type="Proteomes" id="UP000069876"/>
    </source>
</evidence>
<gene>
    <name evidence="1" type="ORF">ERS514851_01042</name>
</gene>